<dbReference type="Gene3D" id="2.60.120.40">
    <property type="match status" value="1"/>
</dbReference>
<evidence type="ECO:0000313" key="2">
    <source>
        <dbReference type="EMBL" id="NYA71448.1"/>
    </source>
</evidence>
<dbReference type="Proteomes" id="UP000535020">
    <property type="component" value="Unassembled WGS sequence"/>
</dbReference>
<name>A0A7Y9C7H3_9FLAO</name>
<evidence type="ECO:0008006" key="4">
    <source>
        <dbReference type="Google" id="ProtNLM"/>
    </source>
</evidence>
<keyword evidence="1" id="KW-0732">Signal</keyword>
<gene>
    <name evidence="2" type="ORF">HZF10_10985</name>
</gene>
<protein>
    <recommendedName>
        <fullName evidence="4">C1q domain-containing protein</fullName>
    </recommendedName>
</protein>
<evidence type="ECO:0000256" key="1">
    <source>
        <dbReference type="SAM" id="SignalP"/>
    </source>
</evidence>
<accession>A0A7Y9C7H3</accession>
<keyword evidence="3" id="KW-1185">Reference proteome</keyword>
<sequence length="224" mass="23989">MKALLLLLILAGSPLCAQIGINTVSPTATLDVNGTMRIRTTSQISRETAAKDSIMVSDSQGNVQRISSKKVVQSHLKSFVKGGFSSSSDQSLSLTSGTVKIPFNQEDFDENDEFDTGTNTFKAKEAGIYAVSVQIKANSAVSVATNFGVNILKNNVVIARSSFANIGITVVVTAINVTPPIRTVQTLVKLNTDDTIRFQVSSDLINVGLLSAKEDSFFTIQQVR</sequence>
<dbReference type="AlphaFoldDB" id="A0A7Y9C7H3"/>
<evidence type="ECO:0000313" key="3">
    <source>
        <dbReference type="Proteomes" id="UP000535020"/>
    </source>
</evidence>
<proteinExistence type="predicted"/>
<reference evidence="2 3" key="1">
    <citation type="submission" date="2020-07" db="EMBL/GenBank/DDBJ databases">
        <authorList>
            <person name="Sun Q."/>
        </authorList>
    </citation>
    <scope>NUCLEOTIDE SEQUENCE [LARGE SCALE GENOMIC DNA]</scope>
    <source>
        <strain evidence="2 3">MAH-1</strain>
    </source>
</reference>
<dbReference type="SUPFAM" id="SSF49842">
    <property type="entry name" value="TNF-like"/>
    <property type="match status" value="1"/>
</dbReference>
<dbReference type="EMBL" id="JACBJI010000004">
    <property type="protein sequence ID" value="NYA71448.1"/>
    <property type="molecule type" value="Genomic_DNA"/>
</dbReference>
<dbReference type="InterPro" id="IPR008983">
    <property type="entry name" value="Tumour_necrosis_fac-like_dom"/>
</dbReference>
<feature type="chain" id="PRO_5030867925" description="C1q domain-containing protein" evidence="1">
    <location>
        <begin position="18"/>
        <end position="224"/>
    </location>
</feature>
<dbReference type="RefSeq" id="WP_176006253.1">
    <property type="nucleotide sequence ID" value="NZ_JABWMI010000011.1"/>
</dbReference>
<comment type="caution">
    <text evidence="2">The sequence shown here is derived from an EMBL/GenBank/DDBJ whole genome shotgun (WGS) entry which is preliminary data.</text>
</comment>
<feature type="signal peptide" evidence="1">
    <location>
        <begin position="1"/>
        <end position="17"/>
    </location>
</feature>
<organism evidence="2 3">
    <name type="scientific">Flavobacterium agri</name>
    <dbReference type="NCBI Taxonomy" id="2743471"/>
    <lineage>
        <taxon>Bacteria</taxon>
        <taxon>Pseudomonadati</taxon>
        <taxon>Bacteroidota</taxon>
        <taxon>Flavobacteriia</taxon>
        <taxon>Flavobacteriales</taxon>
        <taxon>Flavobacteriaceae</taxon>
        <taxon>Flavobacterium</taxon>
    </lineage>
</organism>